<dbReference type="PANTHER" id="PTHR24356:SF422">
    <property type="entry name" value="PROTEIN KINASE DOMAIN-CONTAINING PROTEIN"/>
    <property type="match status" value="1"/>
</dbReference>
<dbReference type="Proteomes" id="UP000013776">
    <property type="component" value="Unassembled WGS sequence"/>
</dbReference>
<dbReference type="InterPro" id="IPR008271">
    <property type="entry name" value="Ser/Thr_kinase_AS"/>
</dbReference>
<dbReference type="SMART" id="SM00220">
    <property type="entry name" value="S_TKc"/>
    <property type="match status" value="1"/>
</dbReference>
<keyword evidence="4 9" id="KW-0547">Nucleotide-binding</keyword>
<evidence type="ECO:0000313" key="13">
    <source>
        <dbReference type="EMBL" id="CCG83122.1"/>
    </source>
</evidence>
<evidence type="ECO:0000256" key="10">
    <source>
        <dbReference type="RuleBase" id="RU000304"/>
    </source>
</evidence>
<comment type="catalytic activity">
    <reaction evidence="8">
        <text>L-seryl-[protein] + ATP = O-phospho-L-seryl-[protein] + ADP + H(+)</text>
        <dbReference type="Rhea" id="RHEA:17989"/>
        <dbReference type="Rhea" id="RHEA-COMP:9863"/>
        <dbReference type="Rhea" id="RHEA-COMP:11604"/>
        <dbReference type="ChEBI" id="CHEBI:15378"/>
        <dbReference type="ChEBI" id="CHEBI:29999"/>
        <dbReference type="ChEBI" id="CHEBI:30616"/>
        <dbReference type="ChEBI" id="CHEBI:83421"/>
        <dbReference type="ChEBI" id="CHEBI:456216"/>
        <dbReference type="EC" id="2.7.11.1"/>
    </reaction>
</comment>
<evidence type="ECO:0000256" key="9">
    <source>
        <dbReference type="PROSITE-ProRule" id="PRU10141"/>
    </source>
</evidence>
<keyword evidence="14" id="KW-1185">Reference proteome</keyword>
<dbReference type="Pfam" id="PF00069">
    <property type="entry name" value="Pkinase"/>
    <property type="match status" value="1"/>
</dbReference>
<evidence type="ECO:0000256" key="11">
    <source>
        <dbReference type="SAM" id="MobiDB-lite"/>
    </source>
</evidence>
<dbReference type="GO" id="GO:0004674">
    <property type="term" value="F:protein serine/threonine kinase activity"/>
    <property type="evidence" value="ECO:0007669"/>
    <property type="project" value="UniProtKB-KW"/>
</dbReference>
<reference evidence="13 14" key="1">
    <citation type="journal article" date="2013" name="MBio">
        <title>Genome sequencing of the plant pathogen Taphrina deformans, the causal agent of peach leaf curl.</title>
        <authorList>
            <person name="Cisse O.H."/>
            <person name="Almeida J.M.G.C.F."/>
            <person name="Fonseca A."/>
            <person name="Kumar A.A."/>
            <person name="Salojaervi J."/>
            <person name="Overmyer K."/>
            <person name="Hauser P.M."/>
            <person name="Pagni M."/>
        </authorList>
    </citation>
    <scope>NUCLEOTIDE SEQUENCE [LARGE SCALE GENOMIC DNA]</scope>
    <source>
        <strain evidence="14">PYCC 5710 / ATCC 11124 / CBS 356.35 / IMI 108563 / JCM 9778 / NBRC 8474</strain>
    </source>
</reference>
<accession>R4XIE0</accession>
<evidence type="ECO:0000256" key="6">
    <source>
        <dbReference type="ARBA" id="ARBA00022840"/>
    </source>
</evidence>
<dbReference type="PROSITE" id="PS00107">
    <property type="entry name" value="PROTEIN_KINASE_ATP"/>
    <property type="match status" value="1"/>
</dbReference>
<dbReference type="VEuPathDB" id="FungiDB:TAPDE_003258"/>
<dbReference type="PROSITE" id="PS00108">
    <property type="entry name" value="PROTEIN_KINASE_ST"/>
    <property type="match status" value="1"/>
</dbReference>
<organism evidence="13 14">
    <name type="scientific">Taphrina deformans (strain PYCC 5710 / ATCC 11124 / CBS 356.35 / IMI 108563 / JCM 9778 / NBRC 8474)</name>
    <name type="common">Peach leaf curl fungus</name>
    <name type="synonym">Lalaria deformans</name>
    <dbReference type="NCBI Taxonomy" id="1097556"/>
    <lineage>
        <taxon>Eukaryota</taxon>
        <taxon>Fungi</taxon>
        <taxon>Dikarya</taxon>
        <taxon>Ascomycota</taxon>
        <taxon>Taphrinomycotina</taxon>
        <taxon>Taphrinomycetes</taxon>
        <taxon>Taphrinales</taxon>
        <taxon>Taphrinaceae</taxon>
        <taxon>Taphrina</taxon>
    </lineage>
</organism>
<comment type="similarity">
    <text evidence="10">Belongs to the protein kinase superfamily.</text>
</comment>
<gene>
    <name evidence="13" type="ORF">TAPDE_003258</name>
</gene>
<dbReference type="Gene3D" id="3.30.200.20">
    <property type="entry name" value="Phosphorylase Kinase, domain 1"/>
    <property type="match status" value="1"/>
</dbReference>
<dbReference type="GO" id="GO:0035556">
    <property type="term" value="P:intracellular signal transduction"/>
    <property type="evidence" value="ECO:0007669"/>
    <property type="project" value="TreeGrafter"/>
</dbReference>
<evidence type="ECO:0000259" key="12">
    <source>
        <dbReference type="PROSITE" id="PS50011"/>
    </source>
</evidence>
<dbReference type="SUPFAM" id="SSF56112">
    <property type="entry name" value="Protein kinase-like (PK-like)"/>
    <property type="match status" value="1"/>
</dbReference>
<evidence type="ECO:0000256" key="7">
    <source>
        <dbReference type="ARBA" id="ARBA00047899"/>
    </source>
</evidence>
<dbReference type="InterPro" id="IPR050236">
    <property type="entry name" value="Ser_Thr_kinase_AGC"/>
</dbReference>
<evidence type="ECO:0000256" key="4">
    <source>
        <dbReference type="ARBA" id="ARBA00022741"/>
    </source>
</evidence>
<dbReference type="OrthoDB" id="354826at2759"/>
<dbReference type="PANTHER" id="PTHR24356">
    <property type="entry name" value="SERINE/THREONINE-PROTEIN KINASE"/>
    <property type="match status" value="1"/>
</dbReference>
<protein>
    <recommendedName>
        <fullName evidence="1">non-specific serine/threonine protein kinase</fullName>
        <ecNumber evidence="1">2.7.11.1</ecNumber>
    </recommendedName>
</protein>
<dbReference type="EC" id="2.7.11.1" evidence="1"/>
<feature type="binding site" evidence="9">
    <location>
        <position position="70"/>
    </location>
    <ligand>
        <name>ATP</name>
        <dbReference type="ChEBI" id="CHEBI:30616"/>
    </ligand>
</feature>
<comment type="catalytic activity">
    <reaction evidence="7">
        <text>L-threonyl-[protein] + ATP = O-phospho-L-threonyl-[protein] + ADP + H(+)</text>
        <dbReference type="Rhea" id="RHEA:46608"/>
        <dbReference type="Rhea" id="RHEA-COMP:11060"/>
        <dbReference type="Rhea" id="RHEA-COMP:11605"/>
        <dbReference type="ChEBI" id="CHEBI:15378"/>
        <dbReference type="ChEBI" id="CHEBI:30013"/>
        <dbReference type="ChEBI" id="CHEBI:30616"/>
        <dbReference type="ChEBI" id="CHEBI:61977"/>
        <dbReference type="ChEBI" id="CHEBI:456216"/>
        <dbReference type="EC" id="2.7.11.1"/>
    </reaction>
</comment>
<dbReference type="InterPro" id="IPR017441">
    <property type="entry name" value="Protein_kinase_ATP_BS"/>
</dbReference>
<keyword evidence="2 10" id="KW-0723">Serine/threonine-protein kinase</keyword>
<feature type="compositionally biased region" description="Basic and acidic residues" evidence="11">
    <location>
        <begin position="9"/>
        <end position="28"/>
    </location>
</feature>
<keyword evidence="5" id="KW-0418">Kinase</keyword>
<evidence type="ECO:0000256" key="1">
    <source>
        <dbReference type="ARBA" id="ARBA00012513"/>
    </source>
</evidence>
<dbReference type="InterPro" id="IPR011009">
    <property type="entry name" value="Kinase-like_dom_sf"/>
</dbReference>
<dbReference type="EMBL" id="CAHR02000125">
    <property type="protein sequence ID" value="CCG83122.1"/>
    <property type="molecule type" value="Genomic_DNA"/>
</dbReference>
<proteinExistence type="inferred from homology"/>
<evidence type="ECO:0000256" key="5">
    <source>
        <dbReference type="ARBA" id="ARBA00022777"/>
    </source>
</evidence>
<feature type="region of interest" description="Disordered" evidence="11">
    <location>
        <begin position="1"/>
        <end position="34"/>
    </location>
</feature>
<evidence type="ECO:0000256" key="3">
    <source>
        <dbReference type="ARBA" id="ARBA00022679"/>
    </source>
</evidence>
<dbReference type="PROSITE" id="PS50011">
    <property type="entry name" value="PROTEIN_KINASE_DOM"/>
    <property type="match status" value="1"/>
</dbReference>
<dbReference type="Gene3D" id="1.10.510.10">
    <property type="entry name" value="Transferase(Phosphotransferase) domain 1"/>
    <property type="match status" value="1"/>
</dbReference>
<evidence type="ECO:0000256" key="8">
    <source>
        <dbReference type="ARBA" id="ARBA00048679"/>
    </source>
</evidence>
<keyword evidence="6 9" id="KW-0067">ATP-binding</keyword>
<evidence type="ECO:0000256" key="2">
    <source>
        <dbReference type="ARBA" id="ARBA00022527"/>
    </source>
</evidence>
<dbReference type="eggNOG" id="KOG0598">
    <property type="taxonomic scope" value="Eukaryota"/>
</dbReference>
<dbReference type="InterPro" id="IPR000719">
    <property type="entry name" value="Prot_kinase_dom"/>
</dbReference>
<evidence type="ECO:0000313" key="14">
    <source>
        <dbReference type="Proteomes" id="UP000013776"/>
    </source>
</evidence>
<dbReference type="AlphaFoldDB" id="R4XIE0"/>
<keyword evidence="3" id="KW-0808">Transferase</keyword>
<name>R4XIE0_TAPDE</name>
<sequence>MGACLSSQHQEDGRKRSRAEQYESDSKEVNSTPKPLDLSQFELRRVVGKGAFGKVKVVVHKATDSTYALKYISKAACIARQAAPNVIRERKILEALCHPLVCNLRFAFQDADYLYLVSDLMLGGDLRFHLLRKTFTEETVRHWIAETVAALGYCHSRGILHRDVKPDNILLTAEGHTKLADFNISTQIRNNILPHSRSGSLFYMAPEVHEGLVYDFAVDYWSLGVVMFEAIYGHRPFGGKNNVEVSEYVCHRALHQHPVIPAVSVECQQAISALLERDTTKRVQSISSVAVLPFFSSLDWHLLPQGKSMPVYVPGSGKNFDAAWELEEILLHDSPLESHRPTNRKRPTTESVSENEMYDLMEKHFTEFDFTTLSPEEGNEKYGSLHLPARLTSDVGIPATIAVVAETDYVNSEGIGSAPDVGRTTTDDAEVVDVQLVKGRHNLFKSKPKKPVIIPRGVLAMKSGARVRA</sequence>
<dbReference type="STRING" id="1097556.R4XIE0"/>
<feature type="domain" description="Protein kinase" evidence="12">
    <location>
        <begin position="41"/>
        <end position="295"/>
    </location>
</feature>
<dbReference type="GO" id="GO:0005524">
    <property type="term" value="F:ATP binding"/>
    <property type="evidence" value="ECO:0007669"/>
    <property type="project" value="UniProtKB-UniRule"/>
</dbReference>
<comment type="caution">
    <text evidence="13">The sequence shown here is derived from an EMBL/GenBank/DDBJ whole genome shotgun (WGS) entry which is preliminary data.</text>
</comment>